<dbReference type="PRINTS" id="PR00245">
    <property type="entry name" value="OLFACTORYR"/>
</dbReference>
<keyword evidence="13" id="KW-0805">Transcription regulation</keyword>
<evidence type="ECO:0000313" key="28">
    <source>
        <dbReference type="Proteomes" id="UP000028990"/>
    </source>
</evidence>
<dbReference type="PANTHER" id="PTHR26453">
    <property type="entry name" value="OLFACTORY RECEPTOR"/>
    <property type="match status" value="1"/>
</dbReference>
<dbReference type="Pfam" id="PF13853">
    <property type="entry name" value="7tm_4"/>
    <property type="match status" value="1"/>
</dbReference>
<dbReference type="eggNOG" id="ENOG502RCDM">
    <property type="taxonomic scope" value="Eukaryota"/>
</dbReference>
<feature type="domain" description="G-protein coupled receptors family 1 profile" evidence="26">
    <location>
        <begin position="57"/>
        <end position="306"/>
    </location>
</feature>
<feature type="transmembrane region" description="Helical" evidence="24">
    <location>
        <begin position="258"/>
        <end position="277"/>
    </location>
</feature>
<keyword evidence="12 24" id="KW-1133">Transmembrane helix</keyword>
<keyword evidence="7" id="KW-0479">Metal-binding</keyword>
<evidence type="ECO:0000256" key="18">
    <source>
        <dbReference type="ARBA" id="ARBA00023170"/>
    </source>
</evidence>
<dbReference type="InterPro" id="IPR000276">
    <property type="entry name" value="GPCR_Rhodpsn"/>
</dbReference>
<evidence type="ECO:0000256" key="7">
    <source>
        <dbReference type="ARBA" id="ARBA00022723"/>
    </source>
</evidence>
<evidence type="ECO:0000259" key="25">
    <source>
        <dbReference type="PROSITE" id="PS50157"/>
    </source>
</evidence>
<evidence type="ECO:0000256" key="1">
    <source>
        <dbReference type="ARBA" id="ARBA00004123"/>
    </source>
</evidence>
<feature type="region of interest" description="Disordered" evidence="23">
    <location>
        <begin position="333"/>
        <end position="427"/>
    </location>
</feature>
<evidence type="ECO:0000259" key="26">
    <source>
        <dbReference type="PROSITE" id="PS50262"/>
    </source>
</evidence>
<evidence type="ECO:0000256" key="5">
    <source>
        <dbReference type="ARBA" id="ARBA00022606"/>
    </source>
</evidence>
<keyword evidence="19 22" id="KW-0807">Transducer</keyword>
<dbReference type="GO" id="GO:0004984">
    <property type="term" value="F:olfactory receptor activity"/>
    <property type="evidence" value="ECO:0007669"/>
    <property type="project" value="InterPro"/>
</dbReference>
<feature type="transmembrane region" description="Helical" evidence="24">
    <location>
        <begin position="289"/>
        <end position="308"/>
    </location>
</feature>
<dbReference type="SUPFAM" id="SSF57667">
    <property type="entry name" value="beta-beta-alpha zinc fingers"/>
    <property type="match status" value="2"/>
</dbReference>
<evidence type="ECO:0000256" key="14">
    <source>
        <dbReference type="ARBA" id="ARBA00023040"/>
    </source>
</evidence>
<feature type="transmembrane region" description="Helical" evidence="24">
    <location>
        <begin position="76"/>
        <end position="97"/>
    </location>
</feature>
<comment type="similarity">
    <text evidence="22">Belongs to the G-protein coupled receptor 1 family.</text>
</comment>
<feature type="compositionally biased region" description="Basic and acidic residues" evidence="23">
    <location>
        <begin position="388"/>
        <end position="398"/>
    </location>
</feature>
<dbReference type="EMBL" id="KN123497">
    <property type="protein sequence ID" value="KFO24783.1"/>
    <property type="molecule type" value="Genomic_DNA"/>
</dbReference>
<evidence type="ECO:0000256" key="15">
    <source>
        <dbReference type="ARBA" id="ARBA00023125"/>
    </source>
</evidence>
<dbReference type="PROSITE" id="PS00237">
    <property type="entry name" value="G_PROTEIN_RECEP_F1_1"/>
    <property type="match status" value="1"/>
</dbReference>
<feature type="domain" description="C2H2-type" evidence="25">
    <location>
        <begin position="532"/>
        <end position="559"/>
    </location>
</feature>
<keyword evidence="10 21" id="KW-0863">Zinc-finger</keyword>
<evidence type="ECO:0000256" key="24">
    <source>
        <dbReference type="SAM" id="Phobius"/>
    </source>
</evidence>
<keyword evidence="28" id="KW-1185">Reference proteome</keyword>
<dbReference type="GO" id="GO:0004930">
    <property type="term" value="F:G protein-coupled receptor activity"/>
    <property type="evidence" value="ECO:0007669"/>
    <property type="project" value="UniProtKB-KW"/>
</dbReference>
<keyword evidence="18 22" id="KW-0675">Receptor</keyword>
<feature type="domain" description="C2H2-type" evidence="25">
    <location>
        <begin position="504"/>
        <end position="531"/>
    </location>
</feature>
<evidence type="ECO:0000256" key="4">
    <source>
        <dbReference type="ARBA" id="ARBA00022475"/>
    </source>
</evidence>
<keyword evidence="11" id="KW-0862">Zinc</keyword>
<evidence type="ECO:0000256" key="13">
    <source>
        <dbReference type="ARBA" id="ARBA00023015"/>
    </source>
</evidence>
<dbReference type="FunFam" id="3.30.160.60:FF:000755">
    <property type="entry name" value="zinc finger protein 174"/>
    <property type="match status" value="1"/>
</dbReference>
<keyword evidence="6 22" id="KW-0812">Transmembrane</keyword>
<evidence type="ECO:0000256" key="2">
    <source>
        <dbReference type="ARBA" id="ARBA00004651"/>
    </source>
</evidence>
<dbReference type="PROSITE" id="PS50157">
    <property type="entry name" value="ZINC_FINGER_C2H2_2"/>
    <property type="match status" value="3"/>
</dbReference>
<keyword evidence="16 24" id="KW-0472">Membrane</keyword>
<feature type="transmembrane region" description="Helical" evidence="24">
    <location>
        <begin position="213"/>
        <end position="237"/>
    </location>
</feature>
<evidence type="ECO:0000256" key="6">
    <source>
        <dbReference type="ARBA" id="ARBA00022692"/>
    </source>
</evidence>
<dbReference type="PROSITE" id="PS50262">
    <property type="entry name" value="G_PROTEIN_RECEP_F1_2"/>
    <property type="match status" value="1"/>
</dbReference>
<evidence type="ECO:0000313" key="27">
    <source>
        <dbReference type="EMBL" id="KFO24783.1"/>
    </source>
</evidence>
<evidence type="ECO:0000256" key="16">
    <source>
        <dbReference type="ARBA" id="ARBA00023136"/>
    </source>
</evidence>
<sequence>MSPFLPAVFSEENLQVMEGGSNRSSESFILLGISDHPQLEMIFFVLILFSYLLTLSGNTTIILLSRLDPRLHIPMYFFLSNLSSLDLAFTTSSVPQMLFNLWGPEKTISYGGCITQLYVFLWLGATECILLVVMAYDRYIAVCRPLHYMTIMNPRLCWLLAAVCWLGGLGNSLIQSTFTLKLPFCGHRRVDNFLCEVPAMMKLACGDTSLNEAILNGVCTFFTAVPLSTVLISYCFIARAVLRIRSAEGQWKAFNTCLSHLVVVFLFYGSAIYGYLLPAKSSNQDQGKFISLFYSVVTPMVNPLIYTLRNKEVAVCMQGQKVLLEKTGSQLGEQELPDFQPQTKRDLRESSLEESSQEESHEQLSPQHWEKSQLLQEPAPKLSGTEAPRIRRDNKENPQQEGAKGAKPCAVPADRATGNGLQSPEVRGANVCEPRLPRRQVSPPNAQKPFAHYQRHCRELEYISSPPKGHPLRGLRKNKGGKRGLNSHLQRLGHQTTRSAKKPYKCDDCGKSFTWNSELKRHKRVHTGERPYACGECGNCFGRQSTLKLHQRIHTGEKPYQCSRCGKSFRQSSNLHQHHRLHHGD</sequence>
<dbReference type="InterPro" id="IPR000725">
    <property type="entry name" value="Olfact_rcpt"/>
</dbReference>
<evidence type="ECO:0000256" key="9">
    <source>
        <dbReference type="ARBA" id="ARBA00022737"/>
    </source>
</evidence>
<dbReference type="Proteomes" id="UP000028990">
    <property type="component" value="Unassembled WGS sequence"/>
</dbReference>
<dbReference type="InterPro" id="IPR036236">
    <property type="entry name" value="Znf_C2H2_sf"/>
</dbReference>
<dbReference type="Gene3D" id="3.30.160.60">
    <property type="entry name" value="Classic Zinc Finger"/>
    <property type="match status" value="3"/>
</dbReference>
<gene>
    <name evidence="27" type="ORF">H920_13779</name>
</gene>
<dbReference type="FunFam" id="1.20.1070.10:FF:000005">
    <property type="entry name" value="Olfactory receptor"/>
    <property type="match status" value="1"/>
</dbReference>
<dbReference type="GO" id="GO:0005634">
    <property type="term" value="C:nucleus"/>
    <property type="evidence" value="ECO:0007669"/>
    <property type="project" value="UniProtKB-SubCell"/>
</dbReference>
<keyword evidence="8" id="KW-0552">Olfaction</keyword>
<evidence type="ECO:0000256" key="20">
    <source>
        <dbReference type="ARBA" id="ARBA00023242"/>
    </source>
</evidence>
<comment type="similarity">
    <text evidence="3">Belongs to the krueppel C2H2-type zinc-finger protein family.</text>
</comment>
<dbReference type="Gene3D" id="1.20.1070.10">
    <property type="entry name" value="Rhodopsin 7-helix transmembrane proteins"/>
    <property type="match status" value="1"/>
</dbReference>
<keyword evidence="14 22" id="KW-0297">G-protein coupled receptor</keyword>
<dbReference type="SMART" id="SM00355">
    <property type="entry name" value="ZnF_C2H2"/>
    <property type="match status" value="3"/>
</dbReference>
<evidence type="ECO:0000256" key="12">
    <source>
        <dbReference type="ARBA" id="ARBA00022989"/>
    </source>
</evidence>
<reference evidence="27 28" key="1">
    <citation type="submission" date="2013-11" db="EMBL/GenBank/DDBJ databases">
        <title>The Damaraland mole rat (Fukomys damarensis) genome and evolution of African mole rats.</title>
        <authorList>
            <person name="Gladyshev V.N."/>
            <person name="Fang X."/>
        </authorList>
    </citation>
    <scope>NUCLEOTIDE SEQUENCE [LARGE SCALE GENOMIC DNA]</scope>
    <source>
        <tissue evidence="27">Liver</tissue>
    </source>
</reference>
<keyword evidence="4" id="KW-1003">Cell membrane</keyword>
<dbReference type="InterPro" id="IPR013087">
    <property type="entry name" value="Znf_C2H2_type"/>
</dbReference>
<dbReference type="CDD" id="cd15947">
    <property type="entry name" value="7tmA_OR2B-like"/>
    <property type="match status" value="1"/>
</dbReference>
<evidence type="ECO:0000256" key="22">
    <source>
        <dbReference type="RuleBase" id="RU000688"/>
    </source>
</evidence>
<dbReference type="Pfam" id="PF00096">
    <property type="entry name" value="zf-C2H2"/>
    <property type="match status" value="3"/>
</dbReference>
<evidence type="ECO:0000256" key="3">
    <source>
        <dbReference type="ARBA" id="ARBA00006991"/>
    </source>
</evidence>
<keyword evidence="20" id="KW-0539">Nucleus</keyword>
<dbReference type="GO" id="GO:0005886">
    <property type="term" value="C:plasma membrane"/>
    <property type="evidence" value="ECO:0007669"/>
    <property type="project" value="UniProtKB-SubCell"/>
</dbReference>
<evidence type="ECO:0000256" key="17">
    <source>
        <dbReference type="ARBA" id="ARBA00023163"/>
    </source>
</evidence>
<proteinExistence type="inferred from homology"/>
<evidence type="ECO:0000256" key="10">
    <source>
        <dbReference type="ARBA" id="ARBA00022771"/>
    </source>
</evidence>
<evidence type="ECO:0000256" key="19">
    <source>
        <dbReference type="ARBA" id="ARBA00023224"/>
    </source>
</evidence>
<dbReference type="STRING" id="885580.ENSFDAP00000000985"/>
<dbReference type="FunFam" id="3.30.160.60:FF:001486">
    <property type="entry name" value="Zinc finger protein 174"/>
    <property type="match status" value="1"/>
</dbReference>
<keyword evidence="5" id="KW-0716">Sensory transduction</keyword>
<accession>A0A091D2P9</accession>
<dbReference type="AlphaFoldDB" id="A0A091D2P9"/>
<name>A0A091D2P9_FUKDA</name>
<dbReference type="GO" id="GO:0003677">
    <property type="term" value="F:DNA binding"/>
    <property type="evidence" value="ECO:0007669"/>
    <property type="project" value="UniProtKB-KW"/>
</dbReference>
<keyword evidence="15" id="KW-0238">DNA-binding</keyword>
<comment type="subcellular location">
    <subcellularLocation>
        <location evidence="2">Cell membrane</location>
        <topology evidence="2">Multi-pass membrane protein</topology>
    </subcellularLocation>
    <subcellularLocation>
        <location evidence="1">Nucleus</location>
    </subcellularLocation>
</comment>
<evidence type="ECO:0000256" key="8">
    <source>
        <dbReference type="ARBA" id="ARBA00022725"/>
    </source>
</evidence>
<dbReference type="PRINTS" id="PR00237">
    <property type="entry name" value="GPCRRHODOPSN"/>
</dbReference>
<feature type="domain" description="C2H2-type" evidence="25">
    <location>
        <begin position="560"/>
        <end position="585"/>
    </location>
</feature>
<dbReference type="FunFam" id="3.30.160.60:FF:000690">
    <property type="entry name" value="Zinc finger protein 354C"/>
    <property type="match status" value="1"/>
</dbReference>
<keyword evidence="9" id="KW-0677">Repeat</keyword>
<organism evidence="27 28">
    <name type="scientific">Fukomys damarensis</name>
    <name type="common">Damaraland mole rat</name>
    <name type="synonym">Cryptomys damarensis</name>
    <dbReference type="NCBI Taxonomy" id="885580"/>
    <lineage>
        <taxon>Eukaryota</taxon>
        <taxon>Metazoa</taxon>
        <taxon>Chordata</taxon>
        <taxon>Craniata</taxon>
        <taxon>Vertebrata</taxon>
        <taxon>Euteleostomi</taxon>
        <taxon>Mammalia</taxon>
        <taxon>Eutheria</taxon>
        <taxon>Euarchontoglires</taxon>
        <taxon>Glires</taxon>
        <taxon>Rodentia</taxon>
        <taxon>Hystricomorpha</taxon>
        <taxon>Bathyergidae</taxon>
        <taxon>Fukomys</taxon>
    </lineage>
</organism>
<keyword evidence="17" id="KW-0804">Transcription</keyword>
<feature type="transmembrane region" description="Helical" evidence="24">
    <location>
        <begin position="156"/>
        <end position="174"/>
    </location>
</feature>
<feature type="transmembrane region" description="Helical" evidence="24">
    <location>
        <begin position="117"/>
        <end position="136"/>
    </location>
</feature>
<dbReference type="SUPFAM" id="SSF81321">
    <property type="entry name" value="Family A G protein-coupled receptor-like"/>
    <property type="match status" value="1"/>
</dbReference>
<feature type="transmembrane region" description="Helical" evidence="24">
    <location>
        <begin position="41"/>
        <end position="64"/>
    </location>
</feature>
<dbReference type="GO" id="GO:0008270">
    <property type="term" value="F:zinc ion binding"/>
    <property type="evidence" value="ECO:0007669"/>
    <property type="project" value="UniProtKB-KW"/>
</dbReference>
<evidence type="ECO:0000256" key="11">
    <source>
        <dbReference type="ARBA" id="ARBA00022833"/>
    </source>
</evidence>
<evidence type="ECO:0000256" key="23">
    <source>
        <dbReference type="SAM" id="MobiDB-lite"/>
    </source>
</evidence>
<evidence type="ECO:0000256" key="21">
    <source>
        <dbReference type="PROSITE-ProRule" id="PRU00042"/>
    </source>
</evidence>
<dbReference type="InterPro" id="IPR017452">
    <property type="entry name" value="GPCR_Rhodpsn_7TM"/>
</dbReference>
<dbReference type="PROSITE" id="PS00028">
    <property type="entry name" value="ZINC_FINGER_C2H2_1"/>
    <property type="match status" value="3"/>
</dbReference>
<protein>
    <submittedName>
        <fullName evidence="27">Olfactory receptor 15</fullName>
    </submittedName>
</protein>